<organism evidence="2 3">
    <name type="scientific">Cirrhinus mrigala</name>
    <name type="common">Mrigala</name>
    <dbReference type="NCBI Taxonomy" id="683832"/>
    <lineage>
        <taxon>Eukaryota</taxon>
        <taxon>Metazoa</taxon>
        <taxon>Chordata</taxon>
        <taxon>Craniata</taxon>
        <taxon>Vertebrata</taxon>
        <taxon>Euteleostomi</taxon>
        <taxon>Actinopterygii</taxon>
        <taxon>Neopterygii</taxon>
        <taxon>Teleostei</taxon>
        <taxon>Ostariophysi</taxon>
        <taxon>Cypriniformes</taxon>
        <taxon>Cyprinidae</taxon>
        <taxon>Labeoninae</taxon>
        <taxon>Labeonini</taxon>
        <taxon>Cirrhinus</taxon>
    </lineage>
</organism>
<evidence type="ECO:0000256" key="1">
    <source>
        <dbReference type="SAM" id="Phobius"/>
    </source>
</evidence>
<accession>A0ABD0RVB9</accession>
<keyword evidence="1" id="KW-0472">Membrane</keyword>
<feature type="non-terminal residue" evidence="2">
    <location>
        <position position="1"/>
    </location>
</feature>
<evidence type="ECO:0000313" key="3">
    <source>
        <dbReference type="Proteomes" id="UP001529510"/>
    </source>
</evidence>
<feature type="transmembrane region" description="Helical" evidence="1">
    <location>
        <begin position="53"/>
        <end position="74"/>
    </location>
</feature>
<keyword evidence="1" id="KW-1133">Transmembrane helix</keyword>
<dbReference type="Proteomes" id="UP001529510">
    <property type="component" value="Unassembled WGS sequence"/>
</dbReference>
<feature type="non-terminal residue" evidence="2">
    <location>
        <position position="118"/>
    </location>
</feature>
<protein>
    <submittedName>
        <fullName evidence="2">Uncharacterized protein</fullName>
    </submittedName>
</protein>
<sequence length="118" mass="13245">DISQKQRDPRQRQVDLRRAYITARFTLPPFFKLGDQLDYGGFENRVLEPGQEYVFFILAELISTTGKMFVASPYSDPVIAPDSDPQPLDAGDGLIWVVGPVLAVVFIICIVIAILLYK</sequence>
<name>A0ABD0RVB9_CIRMR</name>
<keyword evidence="3" id="KW-1185">Reference proteome</keyword>
<dbReference type="EMBL" id="JAMKFB020000002">
    <property type="protein sequence ID" value="KAL0201961.1"/>
    <property type="molecule type" value="Genomic_DNA"/>
</dbReference>
<comment type="caution">
    <text evidence="2">The sequence shown here is derived from an EMBL/GenBank/DDBJ whole genome shotgun (WGS) entry which is preliminary data.</text>
</comment>
<reference evidence="2 3" key="1">
    <citation type="submission" date="2024-05" db="EMBL/GenBank/DDBJ databases">
        <title>Genome sequencing and assembly of Indian major carp, Cirrhinus mrigala (Hamilton, 1822).</title>
        <authorList>
            <person name="Mohindra V."/>
            <person name="Chowdhury L.M."/>
            <person name="Lal K."/>
            <person name="Jena J.K."/>
        </authorList>
    </citation>
    <scope>NUCLEOTIDE SEQUENCE [LARGE SCALE GENOMIC DNA]</scope>
    <source>
        <strain evidence="2">CM1030</strain>
        <tissue evidence="2">Blood</tissue>
    </source>
</reference>
<gene>
    <name evidence="2" type="ORF">M9458_005148</name>
</gene>
<evidence type="ECO:0000313" key="2">
    <source>
        <dbReference type="EMBL" id="KAL0201961.1"/>
    </source>
</evidence>
<feature type="transmembrane region" description="Helical" evidence="1">
    <location>
        <begin position="94"/>
        <end position="117"/>
    </location>
</feature>
<keyword evidence="1" id="KW-0812">Transmembrane</keyword>
<proteinExistence type="predicted"/>
<dbReference type="AlphaFoldDB" id="A0ABD0RVB9"/>